<dbReference type="PANTHER" id="PTHR21237">
    <property type="entry name" value="GRPE PROTEIN"/>
    <property type="match status" value="1"/>
</dbReference>
<feature type="compositionally biased region" description="Basic and acidic residues" evidence="3">
    <location>
        <begin position="1"/>
        <end position="21"/>
    </location>
</feature>
<dbReference type="Gene3D" id="2.30.22.10">
    <property type="entry name" value="Head domain of nucleotide exchange factor GrpE"/>
    <property type="match status" value="1"/>
</dbReference>
<dbReference type="GO" id="GO:0051087">
    <property type="term" value="F:protein-folding chaperone binding"/>
    <property type="evidence" value="ECO:0007669"/>
    <property type="project" value="InterPro"/>
</dbReference>
<dbReference type="Pfam" id="PF01025">
    <property type="entry name" value="GrpE"/>
    <property type="match status" value="1"/>
</dbReference>
<dbReference type="SUPFAM" id="SSF58014">
    <property type="entry name" value="Coiled-coil domain of nucleotide exchange factor GrpE"/>
    <property type="match status" value="1"/>
</dbReference>
<dbReference type="GO" id="GO:0006457">
    <property type="term" value="P:protein folding"/>
    <property type="evidence" value="ECO:0007669"/>
    <property type="project" value="InterPro"/>
</dbReference>
<dbReference type="Gene3D" id="3.90.20.20">
    <property type="match status" value="1"/>
</dbReference>
<dbReference type="AlphaFoldDB" id="A0A644X5G1"/>
<dbReference type="EMBL" id="VSSQ01001562">
    <property type="protein sequence ID" value="MPM09374.1"/>
    <property type="molecule type" value="Genomic_DNA"/>
</dbReference>
<dbReference type="PROSITE" id="PS01071">
    <property type="entry name" value="GRPE"/>
    <property type="match status" value="1"/>
</dbReference>
<feature type="compositionally biased region" description="Low complexity" evidence="3">
    <location>
        <begin position="38"/>
        <end position="48"/>
    </location>
</feature>
<dbReference type="HAMAP" id="MF_01151">
    <property type="entry name" value="GrpE"/>
    <property type="match status" value="1"/>
</dbReference>
<evidence type="ECO:0000256" key="1">
    <source>
        <dbReference type="ARBA" id="ARBA00009054"/>
    </source>
</evidence>
<gene>
    <name evidence="4" type="primary">grpE_18</name>
    <name evidence="4" type="ORF">SDC9_55691</name>
</gene>
<evidence type="ECO:0000256" key="2">
    <source>
        <dbReference type="ARBA" id="ARBA00023186"/>
    </source>
</evidence>
<dbReference type="InterPro" id="IPR009012">
    <property type="entry name" value="GrpE_head"/>
</dbReference>
<accession>A0A644X5G1</accession>
<dbReference type="GO" id="GO:0000774">
    <property type="term" value="F:adenyl-nucleotide exchange factor activity"/>
    <property type="evidence" value="ECO:0007669"/>
    <property type="project" value="InterPro"/>
</dbReference>
<feature type="region of interest" description="Disordered" evidence="3">
    <location>
        <begin position="1"/>
        <end position="49"/>
    </location>
</feature>
<proteinExistence type="inferred from homology"/>
<sequence>MSRKENNPAAERPEDPAKDVPETEAGQAGEIREETAPEESAAAGPSPEDFLQIIAGLEERNRDLTSALAAARADFFNYRKRIERDRQRERVMAGEEKAMEFLPVLDNLDRALAAEGAADGSSILQGVTMVRRQFLSVLESMGVEQIPTVGALFSPELHEAVAAEVTDDPEKNGIVTEEILSGYRTRERVLRPAKVKVASCAPNETE</sequence>
<protein>
    <submittedName>
        <fullName evidence="4">Protein GrpE</fullName>
    </submittedName>
</protein>
<comment type="similarity">
    <text evidence="1">Belongs to the GrpE family.</text>
</comment>
<dbReference type="InterPro" id="IPR013805">
    <property type="entry name" value="GrpE_CC"/>
</dbReference>
<evidence type="ECO:0000313" key="4">
    <source>
        <dbReference type="EMBL" id="MPM09374.1"/>
    </source>
</evidence>
<organism evidence="4">
    <name type="scientific">bioreactor metagenome</name>
    <dbReference type="NCBI Taxonomy" id="1076179"/>
    <lineage>
        <taxon>unclassified sequences</taxon>
        <taxon>metagenomes</taxon>
        <taxon>ecological metagenomes</taxon>
    </lineage>
</organism>
<evidence type="ECO:0000256" key="3">
    <source>
        <dbReference type="SAM" id="MobiDB-lite"/>
    </source>
</evidence>
<dbReference type="GO" id="GO:0042803">
    <property type="term" value="F:protein homodimerization activity"/>
    <property type="evidence" value="ECO:0007669"/>
    <property type="project" value="InterPro"/>
</dbReference>
<dbReference type="SUPFAM" id="SSF51064">
    <property type="entry name" value="Head domain of nucleotide exchange factor GrpE"/>
    <property type="match status" value="1"/>
</dbReference>
<keyword evidence="2" id="KW-0143">Chaperone</keyword>
<reference evidence="4" key="1">
    <citation type="submission" date="2019-08" db="EMBL/GenBank/DDBJ databases">
        <authorList>
            <person name="Kucharzyk K."/>
            <person name="Murdoch R.W."/>
            <person name="Higgins S."/>
            <person name="Loffler F."/>
        </authorList>
    </citation>
    <scope>NUCLEOTIDE SEQUENCE</scope>
</reference>
<name>A0A644X5G1_9ZZZZ</name>
<dbReference type="PRINTS" id="PR00773">
    <property type="entry name" value="GRPEPROTEIN"/>
</dbReference>
<dbReference type="GO" id="GO:0051082">
    <property type="term" value="F:unfolded protein binding"/>
    <property type="evidence" value="ECO:0007669"/>
    <property type="project" value="TreeGrafter"/>
</dbReference>
<dbReference type="PANTHER" id="PTHR21237:SF23">
    <property type="entry name" value="GRPE PROTEIN HOMOLOG, MITOCHONDRIAL"/>
    <property type="match status" value="1"/>
</dbReference>
<dbReference type="InterPro" id="IPR000740">
    <property type="entry name" value="GrpE"/>
</dbReference>
<dbReference type="CDD" id="cd00446">
    <property type="entry name" value="GrpE"/>
    <property type="match status" value="1"/>
</dbReference>
<comment type="caution">
    <text evidence="4">The sequence shown here is derived from an EMBL/GenBank/DDBJ whole genome shotgun (WGS) entry which is preliminary data.</text>
</comment>